<gene>
    <name evidence="4" type="ORF">F1C12_09240</name>
</gene>
<name>A0A7G6YGL6_9MICO</name>
<evidence type="ECO:0000313" key="4">
    <source>
        <dbReference type="EMBL" id="QNE37631.1"/>
    </source>
</evidence>
<feature type="signal peptide" evidence="2">
    <location>
        <begin position="1"/>
        <end position="26"/>
    </location>
</feature>
<feature type="region of interest" description="Disordered" evidence="1">
    <location>
        <begin position="28"/>
        <end position="51"/>
    </location>
</feature>
<sequence length="379" mass="40102">MLPTIALTAAVAGALSVGLLGAPALAAQPPATSPGGAPVSTPGSAPVSAPISATVDQPLTDRFEHYGDTAGRWTGADSAYSVQLPGGAVAWLYSDTFLGAVNPDHSRPADSPFVHNSIVVDRGGSLTTYTGGTAAAPASLVTVAGGDEQQDWYWFGDGTVEGSHLRVSLLHFRKTGTGSFDFAYAGSAVASFDLRSMRLEGVTTRPAGTVEWGSAILEDGPWTYVYGVEDLGSTKYLHVARVRTNGLIRAPWQFWDGSGWTADETASSRVMDGVANEFSVSKFQGGYALVTSDTTEILSPHIVLYRSSSPVGPFTGKTPLYTTPETAGNVFTYNAKAHPELGDANTLVVTYNVNSFDTADVYRNVDDYRPRYIDVRFAH</sequence>
<accession>A0A7G6YGL6</accession>
<proteinExistence type="predicted"/>
<feature type="domain" description="DUF4185" evidence="3">
    <location>
        <begin position="214"/>
        <end position="348"/>
    </location>
</feature>
<dbReference type="EMBL" id="CP043641">
    <property type="protein sequence ID" value="QNE37631.1"/>
    <property type="molecule type" value="Genomic_DNA"/>
</dbReference>
<dbReference type="AlphaFoldDB" id="A0A7G6YGL6"/>
<evidence type="ECO:0000259" key="3">
    <source>
        <dbReference type="Pfam" id="PF13810"/>
    </source>
</evidence>
<dbReference type="KEGG" id="lse:F1C12_09240"/>
<protein>
    <submittedName>
        <fullName evidence="4">DUF4185 domain-containing protein</fullName>
    </submittedName>
</protein>
<dbReference type="Pfam" id="PF13810">
    <property type="entry name" value="DUF4185"/>
    <property type="match status" value="1"/>
</dbReference>
<reference evidence="5" key="1">
    <citation type="submission" date="2019-09" db="EMBL/GenBank/DDBJ databases">
        <title>Antimicrobial potential of Antarctic Bacteria.</title>
        <authorList>
            <person name="Benaud N."/>
            <person name="Edwards R.J."/>
            <person name="Ferrari B.C."/>
        </authorList>
    </citation>
    <scope>NUCLEOTIDE SEQUENCE [LARGE SCALE GENOMIC DNA]</scope>
    <source>
        <strain evidence="5">INR9</strain>
    </source>
</reference>
<keyword evidence="2" id="KW-0732">Signal</keyword>
<organism evidence="4 5">
    <name type="scientific">Leifsonia shinshuensis</name>
    <dbReference type="NCBI Taxonomy" id="150026"/>
    <lineage>
        <taxon>Bacteria</taxon>
        <taxon>Bacillati</taxon>
        <taxon>Actinomycetota</taxon>
        <taxon>Actinomycetes</taxon>
        <taxon>Micrococcales</taxon>
        <taxon>Microbacteriaceae</taxon>
        <taxon>Leifsonia</taxon>
    </lineage>
</organism>
<feature type="chain" id="PRO_5028978668" evidence="2">
    <location>
        <begin position="27"/>
        <end position="379"/>
    </location>
</feature>
<dbReference type="Proteomes" id="UP000515511">
    <property type="component" value="Chromosome"/>
</dbReference>
<evidence type="ECO:0000256" key="1">
    <source>
        <dbReference type="SAM" id="MobiDB-lite"/>
    </source>
</evidence>
<evidence type="ECO:0000256" key="2">
    <source>
        <dbReference type="SAM" id="SignalP"/>
    </source>
</evidence>
<evidence type="ECO:0000313" key="5">
    <source>
        <dbReference type="Proteomes" id="UP000515511"/>
    </source>
</evidence>
<dbReference type="InterPro" id="IPR025442">
    <property type="entry name" value="DUF4185"/>
</dbReference>